<gene>
    <name evidence="2" type="ORF">GA_TR247_c0_g1_i1_g.604</name>
    <name evidence="3" type="ORF">MP_TR19029_c0_g1_i1_g.54454</name>
</gene>
<evidence type="ECO:0000313" key="2">
    <source>
        <dbReference type="EMBL" id="JAU04279.1"/>
    </source>
</evidence>
<dbReference type="AlphaFoldDB" id="A0A1J3JS08"/>
<sequence length="137" mass="15427">MFALGAKLAGSVFKLGSFHELGRYFFDELLTKWAVLFLVSLAAYFFIGLADEPLNELWKAGATADCSSIIYQVWFIFRSLQFDGKACLPWLWIMEADIFLTLLAAPFFIIYRTKKSLGYGLFGLLMLVSIVVGFAVL</sequence>
<keyword evidence="1" id="KW-1133">Transmembrane helix</keyword>
<organism evidence="3">
    <name type="scientific">Noccaea caerulescens</name>
    <name type="common">Alpine penny-cress</name>
    <name type="synonym">Thlaspi caerulescens</name>
    <dbReference type="NCBI Taxonomy" id="107243"/>
    <lineage>
        <taxon>Eukaryota</taxon>
        <taxon>Viridiplantae</taxon>
        <taxon>Streptophyta</taxon>
        <taxon>Embryophyta</taxon>
        <taxon>Tracheophyta</taxon>
        <taxon>Spermatophyta</taxon>
        <taxon>Magnoliopsida</taxon>
        <taxon>eudicotyledons</taxon>
        <taxon>Gunneridae</taxon>
        <taxon>Pentapetalae</taxon>
        <taxon>rosids</taxon>
        <taxon>malvids</taxon>
        <taxon>Brassicales</taxon>
        <taxon>Brassicaceae</taxon>
        <taxon>Coluteocarpeae</taxon>
        <taxon>Noccaea</taxon>
    </lineage>
</organism>
<proteinExistence type="predicted"/>
<feature type="transmembrane region" description="Helical" evidence="1">
    <location>
        <begin position="89"/>
        <end position="110"/>
    </location>
</feature>
<protein>
    <submittedName>
        <fullName evidence="3">Uncharacterized protein</fullName>
    </submittedName>
</protein>
<dbReference type="EMBL" id="GEVM01011250">
    <property type="protein sequence ID" value="JAU94688.1"/>
    <property type="molecule type" value="Transcribed_RNA"/>
</dbReference>
<keyword evidence="1" id="KW-0812">Transmembrane</keyword>
<evidence type="ECO:0000256" key="1">
    <source>
        <dbReference type="SAM" id="Phobius"/>
    </source>
</evidence>
<feature type="transmembrane region" description="Helical" evidence="1">
    <location>
        <begin position="33"/>
        <end position="50"/>
    </location>
</feature>
<name>A0A1J3JS08_NOCCA</name>
<dbReference type="EMBL" id="GEVI01028041">
    <property type="protein sequence ID" value="JAU04279.1"/>
    <property type="molecule type" value="Transcribed_RNA"/>
</dbReference>
<keyword evidence="1" id="KW-0472">Membrane</keyword>
<feature type="transmembrane region" description="Helical" evidence="1">
    <location>
        <begin position="117"/>
        <end position="136"/>
    </location>
</feature>
<reference evidence="3" key="1">
    <citation type="submission" date="2016-07" db="EMBL/GenBank/DDBJ databases">
        <title>De novo transcriptome assembly of four accessions of the metal hyperaccumulator plant Noccaea caerulescens.</title>
        <authorList>
            <person name="Blande D."/>
            <person name="Halimaa P."/>
            <person name="Tervahauta A.I."/>
            <person name="Aarts M.G."/>
            <person name="Karenlampi S.O."/>
        </authorList>
    </citation>
    <scope>NUCLEOTIDE SEQUENCE</scope>
</reference>
<accession>A0A1J3JS08</accession>
<evidence type="ECO:0000313" key="3">
    <source>
        <dbReference type="EMBL" id="JAU94688.1"/>
    </source>
</evidence>